<protein>
    <submittedName>
        <fullName evidence="2">Uncharacterized protein</fullName>
    </submittedName>
</protein>
<gene>
    <name evidence="3" type="ORF">HLH25_02240</name>
    <name evidence="2" type="ORF">HLH26_02460</name>
</gene>
<keyword evidence="4" id="KW-1185">Reference proteome</keyword>
<evidence type="ECO:0000313" key="3">
    <source>
        <dbReference type="EMBL" id="MBB2192472.1"/>
    </source>
</evidence>
<dbReference type="AlphaFoldDB" id="A0A7W4IIC3"/>
<dbReference type="Proteomes" id="UP000540490">
    <property type="component" value="Unassembled WGS sequence"/>
</dbReference>
<proteinExistence type="predicted"/>
<reference evidence="4 5" key="1">
    <citation type="submission" date="2020-04" db="EMBL/GenBank/DDBJ databases">
        <title>Description of novel Gluconacetobacter.</title>
        <authorList>
            <person name="Sombolestani A."/>
        </authorList>
    </citation>
    <scope>NUCLEOTIDE SEQUENCE [LARGE SCALE GENOMIC DNA]</scope>
    <source>
        <strain evidence="3 4">LMG 1728</strain>
        <strain evidence="2 5">LMG 1731</strain>
    </source>
</reference>
<evidence type="ECO:0000313" key="5">
    <source>
        <dbReference type="Proteomes" id="UP000561077"/>
    </source>
</evidence>
<evidence type="ECO:0000313" key="2">
    <source>
        <dbReference type="EMBL" id="MBB2163411.1"/>
    </source>
</evidence>
<dbReference type="EMBL" id="JABEQO010000002">
    <property type="protein sequence ID" value="MBB2163411.1"/>
    <property type="molecule type" value="Genomic_DNA"/>
</dbReference>
<evidence type="ECO:0000313" key="4">
    <source>
        <dbReference type="Proteomes" id="UP000540490"/>
    </source>
</evidence>
<dbReference type="Proteomes" id="UP000561077">
    <property type="component" value="Unassembled WGS sequence"/>
</dbReference>
<evidence type="ECO:0000256" key="1">
    <source>
        <dbReference type="SAM" id="MobiDB-lite"/>
    </source>
</evidence>
<sequence>MTSADGLEQWRDGTGEVAEGEPPMLMKNHPKLRLWVVRAEDVVHAPECGGFADTLNGKEIKHSNLTGARPAHCGGQLVFVENDAVALDGGSGRYGPRSKEEMTAVARAFKNSGYGVWSYGWDDENAWPFRIGSRLPQWVK</sequence>
<feature type="region of interest" description="Disordered" evidence="1">
    <location>
        <begin position="1"/>
        <end position="24"/>
    </location>
</feature>
<comment type="caution">
    <text evidence="2">The sequence shown here is derived from an EMBL/GenBank/DDBJ whole genome shotgun (WGS) entry which is preliminary data.</text>
</comment>
<dbReference type="EMBL" id="JABEQN010000002">
    <property type="protein sequence ID" value="MBB2192472.1"/>
    <property type="molecule type" value="Genomic_DNA"/>
</dbReference>
<accession>A0A7W4IIC3</accession>
<name>A0A7W4IIC3_9PROT</name>
<dbReference type="RefSeq" id="WP_012226113.1">
    <property type="nucleotide sequence ID" value="NZ_JABEQN010000002.1"/>
</dbReference>
<organism evidence="2 5">
    <name type="scientific">Gluconacetobacter dulcium</name>
    <dbReference type="NCBI Taxonomy" id="2729096"/>
    <lineage>
        <taxon>Bacteria</taxon>
        <taxon>Pseudomonadati</taxon>
        <taxon>Pseudomonadota</taxon>
        <taxon>Alphaproteobacteria</taxon>
        <taxon>Acetobacterales</taxon>
        <taxon>Acetobacteraceae</taxon>
        <taxon>Gluconacetobacter</taxon>
    </lineage>
</organism>